<protein>
    <submittedName>
        <fullName evidence="1">Uncharacterized protein</fullName>
    </submittedName>
</protein>
<gene>
    <name evidence="1" type="ordered locus">Bind_2527</name>
</gene>
<dbReference type="Proteomes" id="UP000001695">
    <property type="component" value="Chromosome"/>
</dbReference>
<name>B2IIH6_BEII9</name>
<accession>B2IIH6</accession>
<evidence type="ECO:0000313" key="1">
    <source>
        <dbReference type="EMBL" id="ACB96129.1"/>
    </source>
</evidence>
<sequence>MMIRSGLSFRPGCRVSAPTLMAGVGLTLGLSIGLDPARAADTFRQLKQREIRTKIAGMEFTDEVHWAFVFSRDGTLPTFSMGTKRVGRWRIDRDMLCLDRSISGLHCYEVWISGNALQLHEPGVEIREEGILQKPAVRN</sequence>
<dbReference type="HOGENOM" id="CLU_159283_0_0_5"/>
<dbReference type="eggNOG" id="ENOG50338D9">
    <property type="taxonomic scope" value="Bacteria"/>
</dbReference>
<proteinExistence type="predicted"/>
<evidence type="ECO:0000313" key="2">
    <source>
        <dbReference type="Proteomes" id="UP000001695"/>
    </source>
</evidence>
<dbReference type="RefSeq" id="WP_012385482.1">
    <property type="nucleotide sequence ID" value="NC_010581.1"/>
</dbReference>
<reference evidence="1 2" key="2">
    <citation type="journal article" date="2010" name="J. Bacteriol.">
        <title>Complete genome sequence of Beijerinckia indica subsp. indica.</title>
        <authorList>
            <person name="Tamas I."/>
            <person name="Dedysh S.N."/>
            <person name="Liesack W."/>
            <person name="Stott M.B."/>
            <person name="Alam M."/>
            <person name="Murrell J.C."/>
            <person name="Dunfield P.F."/>
        </authorList>
    </citation>
    <scope>NUCLEOTIDE SEQUENCE [LARGE SCALE GENOMIC DNA]</scope>
    <source>
        <strain evidence="2">ATCC 9039 / DSM 1715 / NCIMB 8712</strain>
    </source>
</reference>
<keyword evidence="2" id="KW-1185">Reference proteome</keyword>
<reference evidence="2" key="1">
    <citation type="submission" date="2008-03" db="EMBL/GenBank/DDBJ databases">
        <title>Complete sequence of chromosome of Beijerinckia indica subsp. indica ATCC 9039.</title>
        <authorList>
            <consortium name="US DOE Joint Genome Institute"/>
            <person name="Copeland A."/>
            <person name="Lucas S."/>
            <person name="Lapidus A."/>
            <person name="Glavina del Rio T."/>
            <person name="Dalin E."/>
            <person name="Tice H."/>
            <person name="Bruce D."/>
            <person name="Goodwin L."/>
            <person name="Pitluck S."/>
            <person name="LaButti K."/>
            <person name="Schmutz J."/>
            <person name="Larimer F."/>
            <person name="Land M."/>
            <person name="Hauser L."/>
            <person name="Kyrpides N."/>
            <person name="Mikhailova N."/>
            <person name="Dunfield P.F."/>
            <person name="Dedysh S.N."/>
            <person name="Liesack W."/>
            <person name="Saw J.H."/>
            <person name="Alam M."/>
            <person name="Chen Y."/>
            <person name="Murrell J.C."/>
            <person name="Richardson P."/>
        </authorList>
    </citation>
    <scope>NUCLEOTIDE SEQUENCE [LARGE SCALE GENOMIC DNA]</scope>
    <source>
        <strain evidence="2">ATCC 9039 / DSM 1715 / NCIMB 8712</strain>
    </source>
</reference>
<dbReference type="AlphaFoldDB" id="B2IIH6"/>
<organism evidence="1 2">
    <name type="scientific">Beijerinckia indica subsp. indica (strain ATCC 9039 / DSM 1715 / NCIMB 8712)</name>
    <dbReference type="NCBI Taxonomy" id="395963"/>
    <lineage>
        <taxon>Bacteria</taxon>
        <taxon>Pseudomonadati</taxon>
        <taxon>Pseudomonadota</taxon>
        <taxon>Alphaproteobacteria</taxon>
        <taxon>Hyphomicrobiales</taxon>
        <taxon>Beijerinckiaceae</taxon>
        <taxon>Beijerinckia</taxon>
    </lineage>
</organism>
<dbReference type="STRING" id="395963.Bind_2527"/>
<dbReference type="EMBL" id="CP001016">
    <property type="protein sequence ID" value="ACB96129.1"/>
    <property type="molecule type" value="Genomic_DNA"/>
</dbReference>
<dbReference type="KEGG" id="bid:Bind_2527"/>